<dbReference type="Proteomes" id="UP001345013">
    <property type="component" value="Unassembled WGS sequence"/>
</dbReference>
<proteinExistence type="predicted"/>
<evidence type="ECO:0000313" key="1">
    <source>
        <dbReference type="EMBL" id="KAK5094427.1"/>
    </source>
</evidence>
<gene>
    <name evidence="1" type="ORF">LTR24_003582</name>
</gene>
<name>A0ABR0KGD0_9EURO</name>
<reference evidence="1 2" key="1">
    <citation type="submission" date="2023-08" db="EMBL/GenBank/DDBJ databases">
        <title>Black Yeasts Isolated from many extreme environments.</title>
        <authorList>
            <person name="Coleine C."/>
            <person name="Stajich J.E."/>
            <person name="Selbmann L."/>
        </authorList>
    </citation>
    <scope>NUCLEOTIDE SEQUENCE [LARGE SCALE GENOMIC DNA]</scope>
    <source>
        <strain evidence="1 2">CCFEE 5885</strain>
    </source>
</reference>
<dbReference type="EMBL" id="JAVRRG010000034">
    <property type="protein sequence ID" value="KAK5094427.1"/>
    <property type="molecule type" value="Genomic_DNA"/>
</dbReference>
<keyword evidence="2" id="KW-1185">Reference proteome</keyword>
<comment type="caution">
    <text evidence="1">The sequence shown here is derived from an EMBL/GenBank/DDBJ whole genome shotgun (WGS) entry which is preliminary data.</text>
</comment>
<sequence>MPAAAKRARNPGPRRLIHGYDRTDACVARVVCMVVALTIAAKKESTEKRIWDEERTFAQKLHDDCDKFSAAVNTDHRAREEAKAHRVRLYEVETSPLRWVDPKTNTIPVEYGPFNLYSGLKEQSSIKYHVDDYLEALKACPGYLAEHIGASFDAEQWAKKRQSLALRLLKEATRLREAPAEERDCEMRIE</sequence>
<accession>A0ABR0KGD0</accession>
<protein>
    <submittedName>
        <fullName evidence="1">Uncharacterized protein</fullName>
    </submittedName>
</protein>
<organism evidence="1 2">
    <name type="scientific">Lithohypha guttulata</name>
    <dbReference type="NCBI Taxonomy" id="1690604"/>
    <lineage>
        <taxon>Eukaryota</taxon>
        <taxon>Fungi</taxon>
        <taxon>Dikarya</taxon>
        <taxon>Ascomycota</taxon>
        <taxon>Pezizomycotina</taxon>
        <taxon>Eurotiomycetes</taxon>
        <taxon>Chaetothyriomycetidae</taxon>
        <taxon>Chaetothyriales</taxon>
        <taxon>Trichomeriaceae</taxon>
        <taxon>Lithohypha</taxon>
    </lineage>
</organism>
<evidence type="ECO:0000313" key="2">
    <source>
        <dbReference type="Proteomes" id="UP001345013"/>
    </source>
</evidence>